<protein>
    <submittedName>
        <fullName evidence="1">Uncharacterized protein</fullName>
    </submittedName>
</protein>
<evidence type="ECO:0000313" key="1">
    <source>
        <dbReference type="EMBL" id="KAJ7985564.1"/>
    </source>
</evidence>
<evidence type="ECO:0000313" key="2">
    <source>
        <dbReference type="Proteomes" id="UP001157502"/>
    </source>
</evidence>
<accession>A0ACC2F2H6</accession>
<organism evidence="1 2">
    <name type="scientific">Dallia pectoralis</name>
    <name type="common">Alaska blackfish</name>
    <dbReference type="NCBI Taxonomy" id="75939"/>
    <lineage>
        <taxon>Eukaryota</taxon>
        <taxon>Metazoa</taxon>
        <taxon>Chordata</taxon>
        <taxon>Craniata</taxon>
        <taxon>Vertebrata</taxon>
        <taxon>Euteleostomi</taxon>
        <taxon>Actinopterygii</taxon>
        <taxon>Neopterygii</taxon>
        <taxon>Teleostei</taxon>
        <taxon>Protacanthopterygii</taxon>
        <taxon>Esociformes</taxon>
        <taxon>Umbridae</taxon>
        <taxon>Dallia</taxon>
    </lineage>
</organism>
<name>A0ACC2F2H6_DALPE</name>
<dbReference type="EMBL" id="CM055763">
    <property type="protein sequence ID" value="KAJ7985564.1"/>
    <property type="molecule type" value="Genomic_DNA"/>
</dbReference>
<proteinExistence type="predicted"/>
<reference evidence="1" key="1">
    <citation type="submission" date="2021-05" db="EMBL/GenBank/DDBJ databases">
        <authorList>
            <person name="Pan Q."/>
            <person name="Jouanno E."/>
            <person name="Zahm M."/>
            <person name="Klopp C."/>
            <person name="Cabau C."/>
            <person name="Louis A."/>
            <person name="Berthelot C."/>
            <person name="Parey E."/>
            <person name="Roest Crollius H."/>
            <person name="Montfort J."/>
            <person name="Robinson-Rechavi M."/>
            <person name="Bouchez O."/>
            <person name="Lampietro C."/>
            <person name="Lopez Roques C."/>
            <person name="Donnadieu C."/>
            <person name="Postlethwait J."/>
            <person name="Bobe J."/>
            <person name="Dillon D."/>
            <person name="Chandos A."/>
            <person name="von Hippel F."/>
            <person name="Guiguen Y."/>
        </authorList>
    </citation>
    <scope>NUCLEOTIDE SEQUENCE</scope>
    <source>
        <strain evidence="1">YG-Jan2019</strain>
    </source>
</reference>
<comment type="caution">
    <text evidence="1">The sequence shown here is derived from an EMBL/GenBank/DDBJ whole genome shotgun (WGS) entry which is preliminary data.</text>
</comment>
<keyword evidence="2" id="KW-1185">Reference proteome</keyword>
<dbReference type="Proteomes" id="UP001157502">
    <property type="component" value="Chromosome 36"/>
</dbReference>
<sequence length="318" mass="35821">MNRAALLMLTAVCSCVTSAIYLPNRQAPKKLKYLLEPPVYAEITGQRGGNTTLPCLLKYKPDHYKVKWTKLEPASRGSENIVIITNGETHKPYGPRGQRASLRKAHDLDASLRLSNLELEDDGSYRWMVFPYRSKNGRYKFNYQEAKEACAEQDGTLATFKQLYRAWTEGLDWCNAGWLNDGTVQYPILRPRAECGGELLPGIRTYGTRNRIQDHFDAFCFTSISTGVVFFVEGPLTFGEAVEACGNKGAVLVLVGQLYSAWHFRGYDQCDGGWLRDGSVRYPITTTREHCGGTVEAGVRTFGYPDQNLRLYGAYCYR</sequence>
<gene>
    <name evidence="1" type="ORF">DPEC_G00353390</name>
</gene>